<dbReference type="Proteomes" id="UP000286038">
    <property type="component" value="Unassembled WGS sequence"/>
</dbReference>
<dbReference type="AlphaFoldDB" id="A0A413IHU8"/>
<dbReference type="SUPFAM" id="SSF82649">
    <property type="entry name" value="SufE/NifU"/>
    <property type="match status" value="1"/>
</dbReference>
<reference evidence="2 9" key="2">
    <citation type="submission" date="2021-02" db="EMBL/GenBank/DDBJ databases">
        <title>FDA dAtabase for Regulatory Grade micrObial Sequences (FDA-ARGOS): Supporting development and validation of Infectious Disease Dx tests.</title>
        <authorList>
            <person name="Carlson P."/>
            <person name="Fischbach M."/>
            <person name="Hastie J."/>
            <person name="Bilen M."/>
            <person name="Cheng A."/>
            <person name="Tallon L."/>
            <person name="Sadzewicz L."/>
            <person name="Zhao X."/>
            <person name="Boylan J."/>
            <person name="Ott S."/>
            <person name="Bowen H."/>
            <person name="Vavikolanu K."/>
            <person name="Mehta A."/>
            <person name="Aluvathingal J."/>
            <person name="Nadendla S."/>
            <person name="Yan Y."/>
            <person name="Sichtig H."/>
        </authorList>
    </citation>
    <scope>NUCLEOTIDE SEQUENCE [LARGE SCALE GENOMIC DNA]</scope>
    <source>
        <strain evidence="2 9">FDAARGOS_1229</strain>
    </source>
</reference>
<dbReference type="Proteomes" id="UP000286063">
    <property type="component" value="Unassembled WGS sequence"/>
</dbReference>
<keyword evidence="9" id="KW-1185">Reference proteome</keyword>
<dbReference type="OrthoDB" id="1097358at2"/>
<evidence type="ECO:0000313" key="4">
    <source>
        <dbReference type="EMBL" id="RGY11538.1"/>
    </source>
</evidence>
<evidence type="ECO:0000313" key="9">
    <source>
        <dbReference type="Proteomes" id="UP000654720"/>
    </source>
</evidence>
<dbReference type="EMBL" id="QRPV01000017">
    <property type="protein sequence ID" value="RHM41781.1"/>
    <property type="molecule type" value="Genomic_DNA"/>
</dbReference>
<sequence>MILAGLAAMLFNLCNGVSRKDIRDNMPYLLATLKELGLIDNLTLSRRVALLTMVEKITNS</sequence>
<dbReference type="EMBL" id="QSCR01000053">
    <property type="protein sequence ID" value="RGY11538.1"/>
    <property type="molecule type" value="Genomic_DNA"/>
</dbReference>
<protein>
    <submittedName>
        <fullName evidence="2">SufE family protein</fullName>
    </submittedName>
</protein>
<reference evidence="6 7" key="1">
    <citation type="submission" date="2018-08" db="EMBL/GenBank/DDBJ databases">
        <title>A genome reference for cultivated species of the human gut microbiota.</title>
        <authorList>
            <person name="Zou Y."/>
            <person name="Xue W."/>
            <person name="Luo G."/>
        </authorList>
    </citation>
    <scope>NUCLEOTIDE SEQUENCE [LARGE SCALE GENOMIC DNA]</scope>
    <source>
        <strain evidence="3 6">AF14-49</strain>
        <strain evidence="5 7">AF34-33</strain>
        <strain evidence="4 8">OF02-7</strain>
    </source>
</reference>
<evidence type="ECO:0000313" key="3">
    <source>
        <dbReference type="EMBL" id="RGV34281.1"/>
    </source>
</evidence>
<evidence type="ECO:0000313" key="2">
    <source>
        <dbReference type="EMBL" id="QRO51656.1"/>
    </source>
</evidence>
<dbReference type="EMBL" id="QRZA01000008">
    <property type="protein sequence ID" value="RGV34281.1"/>
    <property type="molecule type" value="Genomic_DNA"/>
</dbReference>
<dbReference type="Gene3D" id="3.90.1010.10">
    <property type="match status" value="1"/>
</dbReference>
<evidence type="ECO:0000259" key="1">
    <source>
        <dbReference type="Pfam" id="PF02657"/>
    </source>
</evidence>
<evidence type="ECO:0000313" key="8">
    <source>
        <dbReference type="Proteomes" id="UP000286063"/>
    </source>
</evidence>
<dbReference type="Proteomes" id="UP000654720">
    <property type="component" value="Chromosome"/>
</dbReference>
<organism evidence="4 8">
    <name type="scientific">Butyricimonas virosa</name>
    <dbReference type="NCBI Taxonomy" id="544645"/>
    <lineage>
        <taxon>Bacteria</taxon>
        <taxon>Pseudomonadati</taxon>
        <taxon>Bacteroidota</taxon>
        <taxon>Bacteroidia</taxon>
        <taxon>Bacteroidales</taxon>
        <taxon>Odoribacteraceae</taxon>
        <taxon>Butyricimonas</taxon>
    </lineage>
</organism>
<evidence type="ECO:0000313" key="6">
    <source>
        <dbReference type="Proteomes" id="UP000283589"/>
    </source>
</evidence>
<evidence type="ECO:0000313" key="5">
    <source>
        <dbReference type="EMBL" id="RHM41781.1"/>
    </source>
</evidence>
<dbReference type="Pfam" id="PF02657">
    <property type="entry name" value="SufE"/>
    <property type="match status" value="1"/>
</dbReference>
<evidence type="ECO:0000313" key="7">
    <source>
        <dbReference type="Proteomes" id="UP000286038"/>
    </source>
</evidence>
<name>A0A413IHU8_9BACT</name>
<dbReference type="Proteomes" id="UP000283589">
    <property type="component" value="Unassembled WGS sequence"/>
</dbReference>
<accession>A0A413IHU8</accession>
<dbReference type="InterPro" id="IPR003808">
    <property type="entry name" value="Fe-S_metab-assoc_dom"/>
</dbReference>
<gene>
    <name evidence="3" type="ORF">DWW18_08145</name>
    <name evidence="5" type="ORF">DWZ68_12550</name>
    <name evidence="4" type="ORF">DXA50_19215</name>
    <name evidence="2" type="ORF">I6J59_08715</name>
</gene>
<dbReference type="EMBL" id="CP069450">
    <property type="protein sequence ID" value="QRO51656.1"/>
    <property type="molecule type" value="Genomic_DNA"/>
</dbReference>
<proteinExistence type="predicted"/>
<feature type="domain" description="Fe-S metabolism associated" evidence="1">
    <location>
        <begin position="2"/>
        <end position="59"/>
    </location>
</feature>